<proteinExistence type="predicted"/>
<keyword evidence="6 12" id="KW-0732">Signal</keyword>
<feature type="signal peptide" evidence="12">
    <location>
        <begin position="1"/>
        <end position="25"/>
    </location>
</feature>
<keyword evidence="10" id="KW-0325">Glycoprotein</keyword>
<dbReference type="InterPro" id="IPR043063">
    <property type="entry name" value="Agglutinin-like_N_N2"/>
</dbReference>
<organism evidence="14 15">
    <name type="scientific">Wickerhamomyces anomalus (strain ATCC 58044 / CBS 1984 / NCYC 433 / NRRL Y-366-8)</name>
    <name type="common">Yeast</name>
    <name type="synonym">Hansenula anomala</name>
    <dbReference type="NCBI Taxonomy" id="683960"/>
    <lineage>
        <taxon>Eukaryota</taxon>
        <taxon>Fungi</taxon>
        <taxon>Dikarya</taxon>
        <taxon>Ascomycota</taxon>
        <taxon>Saccharomycotina</taxon>
        <taxon>Saccharomycetes</taxon>
        <taxon>Phaffomycetales</taxon>
        <taxon>Wickerhamomycetaceae</taxon>
        <taxon>Wickerhamomyces</taxon>
    </lineage>
</organism>
<dbReference type="Gene3D" id="2.60.40.2430">
    <property type="entry name" value="Agglutinin-like protein, N-terminal domain, N2 subdomain"/>
    <property type="match status" value="1"/>
</dbReference>
<keyword evidence="15" id="KW-1185">Reference proteome</keyword>
<evidence type="ECO:0000256" key="9">
    <source>
        <dbReference type="ARBA" id="ARBA00023157"/>
    </source>
</evidence>
<evidence type="ECO:0000256" key="10">
    <source>
        <dbReference type="ARBA" id="ARBA00023180"/>
    </source>
</evidence>
<feature type="domain" description="Agglutinin-like protein N-terminal" evidence="13">
    <location>
        <begin position="57"/>
        <end position="316"/>
    </location>
</feature>
<gene>
    <name evidence="14" type="ORF">WICANDRAFT_81082</name>
</gene>
<protein>
    <recommendedName>
        <fullName evidence="13">Agglutinin-like protein N-terminal domain-containing protein</fullName>
    </recommendedName>
</protein>
<dbReference type="GO" id="GO:0098552">
    <property type="term" value="C:side of membrane"/>
    <property type="evidence" value="ECO:0007669"/>
    <property type="project" value="UniProtKB-KW"/>
</dbReference>
<reference evidence="14 15" key="1">
    <citation type="journal article" date="2016" name="Proc. Natl. Acad. Sci. U.S.A.">
        <title>Comparative genomics of biotechnologically important yeasts.</title>
        <authorList>
            <person name="Riley R."/>
            <person name="Haridas S."/>
            <person name="Wolfe K.H."/>
            <person name="Lopes M.R."/>
            <person name="Hittinger C.T."/>
            <person name="Goeker M."/>
            <person name="Salamov A.A."/>
            <person name="Wisecaver J.H."/>
            <person name="Long T.M."/>
            <person name="Calvey C.H."/>
            <person name="Aerts A.L."/>
            <person name="Barry K.W."/>
            <person name="Choi C."/>
            <person name="Clum A."/>
            <person name="Coughlan A.Y."/>
            <person name="Deshpande S."/>
            <person name="Douglass A.P."/>
            <person name="Hanson S.J."/>
            <person name="Klenk H.-P."/>
            <person name="LaButti K.M."/>
            <person name="Lapidus A."/>
            <person name="Lindquist E.A."/>
            <person name="Lipzen A.M."/>
            <person name="Meier-Kolthoff J.P."/>
            <person name="Ohm R.A."/>
            <person name="Otillar R.P."/>
            <person name="Pangilinan J.L."/>
            <person name="Peng Y."/>
            <person name="Rokas A."/>
            <person name="Rosa C.A."/>
            <person name="Scheuner C."/>
            <person name="Sibirny A.A."/>
            <person name="Slot J.C."/>
            <person name="Stielow J.B."/>
            <person name="Sun H."/>
            <person name="Kurtzman C.P."/>
            <person name="Blackwell M."/>
            <person name="Grigoriev I.V."/>
            <person name="Jeffries T.W."/>
        </authorList>
    </citation>
    <scope>NUCLEOTIDE SEQUENCE [LARGE SCALE GENOMIC DNA]</scope>
    <source>
        <strain evidence="15">ATCC 58044 / CBS 1984 / NCYC 433 / NRRL Y-366-8</strain>
    </source>
</reference>
<evidence type="ECO:0000256" key="1">
    <source>
        <dbReference type="ARBA" id="ARBA00004191"/>
    </source>
</evidence>
<dbReference type="SUPFAM" id="SSF49401">
    <property type="entry name" value="Bacterial adhesins"/>
    <property type="match status" value="1"/>
</dbReference>
<evidence type="ECO:0000256" key="3">
    <source>
        <dbReference type="ARBA" id="ARBA00022512"/>
    </source>
</evidence>
<dbReference type="Pfam" id="PF11766">
    <property type="entry name" value="Candida_ALS_N"/>
    <property type="match status" value="1"/>
</dbReference>
<dbReference type="STRING" id="683960.A0A1E3NXD3"/>
<keyword evidence="5" id="KW-0336">GPI-anchor</keyword>
<dbReference type="InterPro" id="IPR011252">
    <property type="entry name" value="Fibrogen-bd_dom1"/>
</dbReference>
<evidence type="ECO:0000256" key="4">
    <source>
        <dbReference type="ARBA" id="ARBA00022525"/>
    </source>
</evidence>
<keyword evidence="8" id="KW-0472">Membrane</keyword>
<evidence type="ECO:0000256" key="7">
    <source>
        <dbReference type="ARBA" id="ARBA00022889"/>
    </source>
</evidence>
<sequence length="346" mass="39876">MLLTNKTFALLQILQLIALFSFALGKHIDHVFNRVKVITGYDEDDDEPYDYFRVNVTWGFTYCEQVEIGDTFSLNMPYVFGVNAIDDTGAYTQKFDLKLSDNTVIANCDIDGAFGRKKSTTINCEVQYELQTHRGLQGWLEFPVNFEGGGRVETILEADHWKPGSNVITFNDELSTIVKFHMENHAKQREEIYRHTYDDELFFYYAAPKDMCYHNGGYKAIESGDLGISITPSEYEYDTIEAYHTRNFSRFSFPEGYEDFNDYHLHKFENGMHIIFGEMRGNERIWISGYVRGQLEPSTPLVVQTGVNLLCVDGTWDNDTSKDVYFLRGYPALSGGRNKCEYLDLP</sequence>
<accession>A0A1E3NXD3</accession>
<dbReference type="OrthoDB" id="3981162at2759"/>
<evidence type="ECO:0000313" key="14">
    <source>
        <dbReference type="EMBL" id="ODQ57755.1"/>
    </source>
</evidence>
<evidence type="ECO:0000256" key="12">
    <source>
        <dbReference type="SAM" id="SignalP"/>
    </source>
</evidence>
<dbReference type="InterPro" id="IPR024672">
    <property type="entry name" value="Agglutinin-like_N"/>
</dbReference>
<dbReference type="GeneID" id="30202417"/>
<dbReference type="SMART" id="SM01056">
    <property type="entry name" value="Candida_ALS_N"/>
    <property type="match status" value="1"/>
</dbReference>
<keyword evidence="11" id="KW-0449">Lipoprotein</keyword>
<name>A0A1E3NXD3_WICAA</name>
<comment type="subcellular location">
    <subcellularLocation>
        <location evidence="2">Membrane</location>
        <topology evidence="2">Lipid-anchor</topology>
        <topology evidence="2">GPI-anchor</topology>
    </subcellularLocation>
    <subcellularLocation>
        <location evidence="1">Secreted</location>
        <location evidence="1">Cell wall</location>
    </subcellularLocation>
</comment>
<evidence type="ECO:0000259" key="13">
    <source>
        <dbReference type="SMART" id="SM01056"/>
    </source>
</evidence>
<dbReference type="Gene3D" id="2.60.40.1280">
    <property type="match status" value="1"/>
</dbReference>
<evidence type="ECO:0000313" key="15">
    <source>
        <dbReference type="Proteomes" id="UP000094112"/>
    </source>
</evidence>
<evidence type="ECO:0000256" key="2">
    <source>
        <dbReference type="ARBA" id="ARBA00004589"/>
    </source>
</evidence>
<keyword evidence="3" id="KW-0134">Cell wall</keyword>
<evidence type="ECO:0000256" key="6">
    <source>
        <dbReference type="ARBA" id="ARBA00022729"/>
    </source>
</evidence>
<dbReference type="Proteomes" id="UP000094112">
    <property type="component" value="Unassembled WGS sequence"/>
</dbReference>
<keyword evidence="9" id="KW-1015">Disulfide bond</keyword>
<dbReference type="GO" id="GO:0007155">
    <property type="term" value="P:cell adhesion"/>
    <property type="evidence" value="ECO:0007669"/>
    <property type="project" value="UniProtKB-KW"/>
</dbReference>
<dbReference type="RefSeq" id="XP_019036962.1">
    <property type="nucleotide sequence ID" value="XM_019185171.1"/>
</dbReference>
<dbReference type="InterPro" id="IPR008966">
    <property type="entry name" value="Adhesion_dom_sf"/>
</dbReference>
<evidence type="ECO:0000256" key="8">
    <source>
        <dbReference type="ARBA" id="ARBA00023136"/>
    </source>
</evidence>
<dbReference type="AlphaFoldDB" id="A0A1E3NXD3"/>
<evidence type="ECO:0000256" key="11">
    <source>
        <dbReference type="ARBA" id="ARBA00023288"/>
    </source>
</evidence>
<keyword evidence="4" id="KW-0964">Secreted</keyword>
<keyword evidence="7" id="KW-0130">Cell adhesion</keyword>
<evidence type="ECO:0000256" key="5">
    <source>
        <dbReference type="ARBA" id="ARBA00022622"/>
    </source>
</evidence>
<feature type="chain" id="PRO_5009133541" description="Agglutinin-like protein N-terminal domain-containing protein" evidence="12">
    <location>
        <begin position="26"/>
        <end position="346"/>
    </location>
</feature>
<dbReference type="EMBL" id="KV454213">
    <property type="protein sequence ID" value="ODQ57755.1"/>
    <property type="molecule type" value="Genomic_DNA"/>
</dbReference>